<gene>
    <name evidence="1" type="ORF">JF50_11320</name>
</gene>
<comment type="caution">
    <text evidence="1">The sequence shown here is derived from an EMBL/GenBank/DDBJ whole genome shotgun (WGS) entry which is preliminary data.</text>
</comment>
<evidence type="ECO:0000313" key="2">
    <source>
        <dbReference type="Proteomes" id="UP000031327"/>
    </source>
</evidence>
<evidence type="ECO:0000313" key="1">
    <source>
        <dbReference type="EMBL" id="KID56527.1"/>
    </source>
</evidence>
<accession>A0A0C1QN85</accession>
<sequence>MEYVDKFISSYSSHSFQKIQFCPQNDSHGKFLDINSEFRRKVGERLINGQCIGTGEILRDIMLEESKFSEATWGATNLLSEIAALLLIQTGSQYLKAFFEAKERTFDTDCALNGNIVEVAVIQGIINELSDGNLKSSDFYIDYFQDYVPSVKKLSNYQQKANEKILEKYNNSKIKVAKPWWRRVFKT</sequence>
<dbReference type="Proteomes" id="UP000031327">
    <property type="component" value="Unassembled WGS sequence"/>
</dbReference>
<name>A0A0C1QN85_9GAMM</name>
<proteinExistence type="predicted"/>
<dbReference type="RefSeq" id="WP_039609595.1">
    <property type="nucleotide sequence ID" value="NZ_JWIC01000006.1"/>
</dbReference>
<dbReference type="OrthoDB" id="2081715at2"/>
<organism evidence="1 2">
    <name type="scientific">Pseudoalteromonas luteoviolacea</name>
    <dbReference type="NCBI Taxonomy" id="43657"/>
    <lineage>
        <taxon>Bacteria</taxon>
        <taxon>Pseudomonadati</taxon>
        <taxon>Pseudomonadota</taxon>
        <taxon>Gammaproteobacteria</taxon>
        <taxon>Alteromonadales</taxon>
        <taxon>Pseudoalteromonadaceae</taxon>
        <taxon>Pseudoalteromonas</taxon>
    </lineage>
</organism>
<protein>
    <submittedName>
        <fullName evidence="1">Uncharacterized protein</fullName>
    </submittedName>
</protein>
<reference evidence="1 2" key="1">
    <citation type="submission" date="2014-12" db="EMBL/GenBank/DDBJ databases">
        <title>Draft Genome Sequence of Pseudoalteromonas luteoviolacea HI1.</title>
        <authorList>
            <person name="Asahina A.Y."/>
            <person name="Hadfield M.G."/>
        </authorList>
    </citation>
    <scope>NUCLEOTIDE SEQUENCE [LARGE SCALE GENOMIC DNA]</scope>
    <source>
        <strain evidence="1 2">HI1</strain>
    </source>
</reference>
<dbReference type="EMBL" id="JWIC01000006">
    <property type="protein sequence ID" value="KID56527.1"/>
    <property type="molecule type" value="Genomic_DNA"/>
</dbReference>
<dbReference type="AlphaFoldDB" id="A0A0C1QN85"/>